<dbReference type="InterPro" id="IPR027417">
    <property type="entry name" value="P-loop_NTPase"/>
</dbReference>
<keyword evidence="3" id="KW-0067">ATP-binding</keyword>
<name>A0A382F6B1_9ZZZZ</name>
<keyword evidence="1" id="KW-0813">Transport</keyword>
<evidence type="ECO:0000256" key="1">
    <source>
        <dbReference type="ARBA" id="ARBA00022448"/>
    </source>
</evidence>
<evidence type="ECO:0000256" key="3">
    <source>
        <dbReference type="ARBA" id="ARBA00022840"/>
    </source>
</evidence>
<dbReference type="PANTHER" id="PTHR45772">
    <property type="entry name" value="CONSERVED COMPONENT OF ABC TRANSPORTER FOR NATURAL AMINO ACIDS-RELATED"/>
    <property type="match status" value="1"/>
</dbReference>
<evidence type="ECO:0000313" key="5">
    <source>
        <dbReference type="EMBL" id="SVB58235.1"/>
    </source>
</evidence>
<dbReference type="Gene3D" id="3.40.50.300">
    <property type="entry name" value="P-loop containing nucleotide triphosphate hydrolases"/>
    <property type="match status" value="1"/>
</dbReference>
<dbReference type="EMBL" id="UINC01048106">
    <property type="protein sequence ID" value="SVB58235.1"/>
    <property type="molecule type" value="Genomic_DNA"/>
</dbReference>
<accession>A0A382F6B1</accession>
<keyword evidence="2" id="KW-0547">Nucleotide-binding</keyword>
<dbReference type="SUPFAM" id="SSF52540">
    <property type="entry name" value="P-loop containing nucleoside triphosphate hydrolases"/>
    <property type="match status" value="1"/>
</dbReference>
<dbReference type="InterPro" id="IPR032823">
    <property type="entry name" value="BCA_ABC_TP_C"/>
</dbReference>
<dbReference type="Pfam" id="PF00005">
    <property type="entry name" value="ABC_tran"/>
    <property type="match status" value="1"/>
</dbReference>
<dbReference type="PANTHER" id="PTHR45772:SF1">
    <property type="entry name" value="ABC TRANSPORTER ATP-BINDING PROTEIN"/>
    <property type="match status" value="1"/>
</dbReference>
<organism evidence="5">
    <name type="scientific">marine metagenome</name>
    <dbReference type="NCBI Taxonomy" id="408172"/>
    <lineage>
        <taxon>unclassified sequences</taxon>
        <taxon>metagenomes</taxon>
        <taxon>ecological metagenomes</taxon>
    </lineage>
</organism>
<gene>
    <name evidence="5" type="ORF">METZ01_LOCUS211089</name>
</gene>
<dbReference type="Pfam" id="PF12399">
    <property type="entry name" value="BCA_ABC_TP_C"/>
    <property type="match status" value="1"/>
</dbReference>
<proteinExistence type="predicted"/>
<dbReference type="GO" id="GO:0005886">
    <property type="term" value="C:plasma membrane"/>
    <property type="evidence" value="ECO:0007669"/>
    <property type="project" value="TreeGrafter"/>
</dbReference>
<dbReference type="AlphaFoldDB" id="A0A382F6B1"/>
<reference evidence="5" key="1">
    <citation type="submission" date="2018-05" db="EMBL/GenBank/DDBJ databases">
        <authorList>
            <person name="Lanie J.A."/>
            <person name="Ng W.-L."/>
            <person name="Kazmierczak K.M."/>
            <person name="Andrzejewski T.M."/>
            <person name="Davidsen T.M."/>
            <person name="Wayne K.J."/>
            <person name="Tettelin H."/>
            <person name="Glass J.I."/>
            <person name="Rusch D."/>
            <person name="Podicherti R."/>
            <person name="Tsui H.-C.T."/>
            <person name="Winkler M.E."/>
        </authorList>
    </citation>
    <scope>NUCLEOTIDE SEQUENCE</scope>
</reference>
<evidence type="ECO:0000256" key="2">
    <source>
        <dbReference type="ARBA" id="ARBA00022741"/>
    </source>
</evidence>
<dbReference type="GO" id="GO:0016887">
    <property type="term" value="F:ATP hydrolysis activity"/>
    <property type="evidence" value="ECO:0007669"/>
    <property type="project" value="InterPro"/>
</dbReference>
<evidence type="ECO:0000259" key="4">
    <source>
        <dbReference type="PROSITE" id="PS50893"/>
    </source>
</evidence>
<feature type="domain" description="ABC transporter" evidence="4">
    <location>
        <begin position="2"/>
        <end position="207"/>
    </location>
</feature>
<sequence>LMNAIGGFVPSTGTIEILGRDASGLSAANRARLGLGRTFQAARLFPELTVNETVQVALEARERTRLLPAAFFLPSSIRAERAKASDASDLIDFLGLGRYSDAFVAELSTGTRRIVELAGLLALDARVLCLDEPTAGIAQRETEAFGPLLKQIQQELGATMVVIEHDMPMIMALSDRVYCLETGRIIAEGSPDEVRNDPRVVASYLGTDDRAIDRSDG</sequence>
<dbReference type="PROSITE" id="PS50893">
    <property type="entry name" value="ABC_TRANSPORTER_2"/>
    <property type="match status" value="1"/>
</dbReference>
<dbReference type="GO" id="GO:0005524">
    <property type="term" value="F:ATP binding"/>
    <property type="evidence" value="ECO:0007669"/>
    <property type="project" value="UniProtKB-KW"/>
</dbReference>
<protein>
    <recommendedName>
        <fullName evidence="4">ABC transporter domain-containing protein</fullName>
    </recommendedName>
</protein>
<dbReference type="InterPro" id="IPR003439">
    <property type="entry name" value="ABC_transporter-like_ATP-bd"/>
</dbReference>
<dbReference type="InterPro" id="IPR051120">
    <property type="entry name" value="ABC_AA/LPS_Transport"/>
</dbReference>
<feature type="non-terminal residue" evidence="5">
    <location>
        <position position="1"/>
    </location>
</feature>